<sequence length="547" mass="60410">MRSTLIRALARVSLLPCFALAAASAYAENAKPSYGGDIVLATLKEPECLDPTVGGDVPQDIIAHQFLDSLVSQDEHAGYHPWLAKSWDISADGLRYTFHLRDDVKFTDGERFNAAAVKANFDHWLDPATGSGNIAPQLTNYLGVDIVDEYTIAVKLKTANAYFLTLLANPSAGIQSPKAVTRGNADNCVSPVGTGPFIVTNWDRGHAIYFKRNEDYNWASPLAEHQGKAYAEKVEWRIIVEPATRYNGLVSGEIGVVDGLPPENFNAAKSASNISIIDDNEPGVPLQIDFNTKRAPFDDIKVRRAFLHAVDITPALKSVFFGAYKQARGPLSPNTPFYDPAFDNTYPHDIKKANALLDEAGWTGRTADGYRTKNGKTLEAHFPISASTQPADLALFEQVQAFTKKAGFKVFLDTDEDSKVLTRQASWDYELYIDYWNINTPSALRFIYHSDGLVGVDHGSGYHNNQIGIKDAHIDELLDKGPQTNDAAERQKIYSEVQKIVADQALTVPLYVYPSLSAYNTDKVRGVHPDWSIHSVTLFDAWVPKKN</sequence>
<dbReference type="GO" id="GO:0043190">
    <property type="term" value="C:ATP-binding cassette (ABC) transporter complex"/>
    <property type="evidence" value="ECO:0007669"/>
    <property type="project" value="InterPro"/>
</dbReference>
<dbReference type="AlphaFoldDB" id="A0A2S6NGU9"/>
<gene>
    <name evidence="6" type="ORF">CCR94_00675</name>
</gene>
<dbReference type="PIRSF" id="PIRSF002741">
    <property type="entry name" value="MppA"/>
    <property type="match status" value="1"/>
</dbReference>
<dbReference type="InterPro" id="IPR000914">
    <property type="entry name" value="SBP_5_dom"/>
</dbReference>
<protein>
    <recommendedName>
        <fullName evidence="5">Solute-binding protein family 5 domain-containing protein</fullName>
    </recommendedName>
</protein>
<keyword evidence="3" id="KW-0813">Transport</keyword>
<dbReference type="InterPro" id="IPR039424">
    <property type="entry name" value="SBP_5"/>
</dbReference>
<evidence type="ECO:0000256" key="2">
    <source>
        <dbReference type="ARBA" id="ARBA00005695"/>
    </source>
</evidence>
<dbReference type="GO" id="GO:0030288">
    <property type="term" value="C:outer membrane-bounded periplasmic space"/>
    <property type="evidence" value="ECO:0007669"/>
    <property type="project" value="UniProtKB-ARBA"/>
</dbReference>
<accession>A0A2S6NGU9</accession>
<dbReference type="InterPro" id="IPR030678">
    <property type="entry name" value="Peptide/Ni-bd"/>
</dbReference>
<evidence type="ECO:0000313" key="7">
    <source>
        <dbReference type="Proteomes" id="UP000239089"/>
    </source>
</evidence>
<evidence type="ECO:0000256" key="1">
    <source>
        <dbReference type="ARBA" id="ARBA00004418"/>
    </source>
</evidence>
<evidence type="ECO:0000256" key="3">
    <source>
        <dbReference type="ARBA" id="ARBA00022448"/>
    </source>
</evidence>
<dbReference type="PANTHER" id="PTHR30290">
    <property type="entry name" value="PERIPLASMIC BINDING COMPONENT OF ABC TRANSPORTER"/>
    <property type="match status" value="1"/>
</dbReference>
<evidence type="ECO:0000259" key="5">
    <source>
        <dbReference type="Pfam" id="PF00496"/>
    </source>
</evidence>
<name>A0A2S6NGU9_9HYPH</name>
<comment type="caution">
    <text evidence="6">The sequence shown here is derived from an EMBL/GenBank/DDBJ whole genome shotgun (WGS) entry which is preliminary data.</text>
</comment>
<feature type="domain" description="Solute-binding protein family 5" evidence="5">
    <location>
        <begin position="79"/>
        <end position="450"/>
    </location>
</feature>
<keyword evidence="4" id="KW-0732">Signal</keyword>
<dbReference type="EMBL" id="NHSJ01000012">
    <property type="protein sequence ID" value="PPQ33833.1"/>
    <property type="molecule type" value="Genomic_DNA"/>
</dbReference>
<dbReference type="PANTHER" id="PTHR30290:SF10">
    <property type="entry name" value="PERIPLASMIC OLIGOPEPTIDE-BINDING PROTEIN-RELATED"/>
    <property type="match status" value="1"/>
</dbReference>
<comment type="similarity">
    <text evidence="2">Belongs to the bacterial solute-binding protein 5 family.</text>
</comment>
<dbReference type="Proteomes" id="UP000239089">
    <property type="component" value="Unassembled WGS sequence"/>
</dbReference>
<dbReference type="RefSeq" id="WP_104505970.1">
    <property type="nucleotide sequence ID" value="NZ_JACIGC010000049.1"/>
</dbReference>
<organism evidence="6 7">
    <name type="scientific">Rhodoblastus sphagnicola</name>
    <dbReference type="NCBI Taxonomy" id="333368"/>
    <lineage>
        <taxon>Bacteria</taxon>
        <taxon>Pseudomonadati</taxon>
        <taxon>Pseudomonadota</taxon>
        <taxon>Alphaproteobacteria</taxon>
        <taxon>Hyphomicrobiales</taxon>
        <taxon>Rhodoblastaceae</taxon>
        <taxon>Rhodoblastus</taxon>
    </lineage>
</organism>
<keyword evidence="7" id="KW-1185">Reference proteome</keyword>
<dbReference type="CDD" id="cd08492">
    <property type="entry name" value="PBP2_NikA_DppA_OppA_like_15"/>
    <property type="match status" value="1"/>
</dbReference>
<dbReference type="GO" id="GO:0015833">
    <property type="term" value="P:peptide transport"/>
    <property type="evidence" value="ECO:0007669"/>
    <property type="project" value="TreeGrafter"/>
</dbReference>
<proteinExistence type="inferred from homology"/>
<reference evidence="6 7" key="1">
    <citation type="journal article" date="2018" name="Arch. Microbiol.">
        <title>New insights into the metabolic potential of the phototrophic purple bacterium Rhodopila globiformis DSM 161(T) from its draft genome sequence and evidence for a vanadium-dependent nitrogenase.</title>
        <authorList>
            <person name="Imhoff J.F."/>
            <person name="Rahn T."/>
            <person name="Kunzel S."/>
            <person name="Neulinger S.C."/>
        </authorList>
    </citation>
    <scope>NUCLEOTIDE SEQUENCE [LARGE SCALE GENOMIC DNA]</scope>
    <source>
        <strain evidence="6 7">DSM 16996</strain>
    </source>
</reference>
<comment type="subcellular location">
    <subcellularLocation>
        <location evidence="1">Periplasm</location>
    </subcellularLocation>
</comment>
<evidence type="ECO:0000256" key="4">
    <source>
        <dbReference type="ARBA" id="ARBA00022729"/>
    </source>
</evidence>
<dbReference type="Pfam" id="PF00496">
    <property type="entry name" value="SBP_bac_5"/>
    <property type="match status" value="1"/>
</dbReference>
<dbReference type="GO" id="GO:1904680">
    <property type="term" value="F:peptide transmembrane transporter activity"/>
    <property type="evidence" value="ECO:0007669"/>
    <property type="project" value="TreeGrafter"/>
</dbReference>
<dbReference type="SUPFAM" id="SSF53850">
    <property type="entry name" value="Periplasmic binding protein-like II"/>
    <property type="match status" value="1"/>
</dbReference>
<dbReference type="OrthoDB" id="9803988at2"/>
<dbReference type="Gene3D" id="3.40.190.10">
    <property type="entry name" value="Periplasmic binding protein-like II"/>
    <property type="match status" value="1"/>
</dbReference>
<dbReference type="Gene3D" id="3.10.105.10">
    <property type="entry name" value="Dipeptide-binding Protein, Domain 3"/>
    <property type="match status" value="1"/>
</dbReference>
<evidence type="ECO:0000313" key="6">
    <source>
        <dbReference type="EMBL" id="PPQ33833.1"/>
    </source>
</evidence>